<reference evidence="2 3" key="1">
    <citation type="submission" date="2020-08" db="EMBL/GenBank/DDBJ databases">
        <title>Genomic Encyclopedia of Type Strains, Phase IV (KMG-IV): sequencing the most valuable type-strain genomes for metagenomic binning, comparative biology and taxonomic classification.</title>
        <authorList>
            <person name="Goeker M."/>
        </authorList>
    </citation>
    <scope>NUCLEOTIDE SEQUENCE [LARGE SCALE GENOMIC DNA]</scope>
    <source>
        <strain evidence="2 3">DSM 100044</strain>
    </source>
</reference>
<comment type="caution">
    <text evidence="2">The sequence shown here is derived from an EMBL/GenBank/DDBJ whole genome shotgun (WGS) entry which is preliminary data.</text>
</comment>
<dbReference type="Proteomes" id="UP000546200">
    <property type="component" value="Unassembled WGS sequence"/>
</dbReference>
<accession>A0A7W9BAG1</accession>
<organism evidence="2 3">
    <name type="scientific">Sphingomonas aerophila</name>
    <dbReference type="NCBI Taxonomy" id="1344948"/>
    <lineage>
        <taxon>Bacteria</taxon>
        <taxon>Pseudomonadati</taxon>
        <taxon>Pseudomonadota</taxon>
        <taxon>Alphaproteobacteria</taxon>
        <taxon>Sphingomonadales</taxon>
        <taxon>Sphingomonadaceae</taxon>
        <taxon>Sphingomonas</taxon>
    </lineage>
</organism>
<keyword evidence="3" id="KW-1185">Reference proteome</keyword>
<evidence type="ECO:0000313" key="3">
    <source>
        <dbReference type="Proteomes" id="UP000546200"/>
    </source>
</evidence>
<gene>
    <name evidence="2" type="ORF">FHS94_000430</name>
</gene>
<proteinExistence type="predicted"/>
<feature type="transmembrane region" description="Helical" evidence="1">
    <location>
        <begin position="12"/>
        <end position="33"/>
    </location>
</feature>
<sequence length="39" mass="4042">MIAMRDRLFTELGHSPVLVGIASFAVTLMLIAAGGTPIA</sequence>
<keyword evidence="1" id="KW-0472">Membrane</keyword>
<dbReference type="AlphaFoldDB" id="A0A7W9BAG1"/>
<keyword evidence="1" id="KW-1133">Transmembrane helix</keyword>
<dbReference type="EMBL" id="JACIJK010000001">
    <property type="protein sequence ID" value="MBB5713611.1"/>
    <property type="molecule type" value="Genomic_DNA"/>
</dbReference>
<evidence type="ECO:0000256" key="1">
    <source>
        <dbReference type="SAM" id="Phobius"/>
    </source>
</evidence>
<protein>
    <submittedName>
        <fullName evidence="2">Uncharacterized protein</fullName>
    </submittedName>
</protein>
<evidence type="ECO:0000313" key="2">
    <source>
        <dbReference type="EMBL" id="MBB5713611.1"/>
    </source>
</evidence>
<name>A0A7W9BAG1_9SPHN</name>
<keyword evidence="1" id="KW-0812">Transmembrane</keyword>